<dbReference type="InterPro" id="IPR035684">
    <property type="entry name" value="ArgRS_core"/>
</dbReference>
<dbReference type="PANTHER" id="PTHR11956:SF5">
    <property type="entry name" value="ARGININE--TRNA LIGASE, CYTOPLASMIC"/>
    <property type="match status" value="1"/>
</dbReference>
<sequence length="566" mass="64349">MIDYKMSIAELLHPLVPSMTLEEIRNLVEHPKNTDMGDYAFPCFKLSKEMRQAPQVIAQTFVDQINLPDTLASVEAISGFLNFKVSTSHFAQNILEAVMAQKEYYGSSDVGEDKKTIIEYSSVNIAKPFHMGHIRSTMIGESLRRIYDFLGYDTVAINHLGDYGTQFGKLIVAFKLWGDRETIEKDPIPELLKIYVKFHQEAEENPELEDEARSWFTKLENNDPEAVELWTLFKEMSLKVFNRVYDKLGVTFDSYAGESFYSDKMQAILDELREKKIVQKSEGAEIVDLEPYGMPPALITKKDGSTLYMTRDLAAAKYRKDTYDFDKNIYVVGSAQKLHFQQWIKIVELMGHAWSKDCVHVEFGMVSLEEGSLSTRKGNVVFLEDVLDKAVEKTLEIINEKNPDLSDKASVAKSIGIGAVVFQELYTSRTKDYAFSLDKTLSFEGETGPYVQYTHARACSVLRKAEFDPLSDIEYGVLSDPASKEVVRILAKFNEIVVLAHKNYEPHTVARYAVDLAQAFNRFYHDNSILVEDKALRNARLALVYSSKIVLKNALHLVCLDAPEQM</sequence>
<dbReference type="CDD" id="cd00671">
    <property type="entry name" value="ArgRS_core"/>
    <property type="match status" value="1"/>
</dbReference>
<keyword evidence="5 8" id="KW-0648">Protein biosynthesis</keyword>
<dbReference type="GO" id="GO:0004814">
    <property type="term" value="F:arginine-tRNA ligase activity"/>
    <property type="evidence" value="ECO:0007669"/>
    <property type="project" value="UniProtKB-EC"/>
</dbReference>
<dbReference type="SMART" id="SM00836">
    <property type="entry name" value="DALR_1"/>
    <property type="match status" value="1"/>
</dbReference>
<keyword evidence="8" id="KW-0963">Cytoplasm</keyword>
<comment type="subcellular location">
    <subcellularLocation>
        <location evidence="8">Cytoplasm</location>
    </subcellularLocation>
</comment>
<dbReference type="Gene3D" id="1.10.730.10">
    <property type="entry name" value="Isoleucyl-tRNA Synthetase, Domain 1"/>
    <property type="match status" value="1"/>
</dbReference>
<dbReference type="SUPFAM" id="SSF47323">
    <property type="entry name" value="Anticodon-binding domain of a subclass of class I aminoacyl-tRNA synthetases"/>
    <property type="match status" value="1"/>
</dbReference>
<keyword evidence="3 8" id="KW-0547">Nucleotide-binding</keyword>
<dbReference type="Gene3D" id="3.30.1360.70">
    <property type="entry name" value="Arginyl tRNA synthetase N-terminal domain"/>
    <property type="match status" value="1"/>
</dbReference>
<dbReference type="SUPFAM" id="SSF52374">
    <property type="entry name" value="Nucleotidylyl transferase"/>
    <property type="match status" value="1"/>
</dbReference>
<evidence type="ECO:0000313" key="13">
    <source>
        <dbReference type="Proteomes" id="UP000767854"/>
    </source>
</evidence>
<dbReference type="Gene3D" id="3.40.50.620">
    <property type="entry name" value="HUPs"/>
    <property type="match status" value="1"/>
</dbReference>
<dbReference type="PRINTS" id="PR01038">
    <property type="entry name" value="TRNASYNTHARG"/>
</dbReference>
<dbReference type="HAMAP" id="MF_00123">
    <property type="entry name" value="Arg_tRNA_synth"/>
    <property type="match status" value="1"/>
</dbReference>
<evidence type="ECO:0000256" key="6">
    <source>
        <dbReference type="ARBA" id="ARBA00023146"/>
    </source>
</evidence>
<evidence type="ECO:0000259" key="10">
    <source>
        <dbReference type="SMART" id="SM00836"/>
    </source>
</evidence>
<dbReference type="PANTHER" id="PTHR11956">
    <property type="entry name" value="ARGINYL-TRNA SYNTHETASE"/>
    <property type="match status" value="1"/>
</dbReference>
<feature type="domain" description="DALR anticodon binding" evidence="10">
    <location>
        <begin position="451"/>
        <end position="566"/>
    </location>
</feature>
<keyword evidence="6 8" id="KW-0030">Aminoacyl-tRNA synthetase</keyword>
<evidence type="ECO:0000256" key="7">
    <source>
        <dbReference type="ARBA" id="ARBA00049339"/>
    </source>
</evidence>
<accession>A0ABS2MS70</accession>
<gene>
    <name evidence="8" type="primary">argS</name>
    <name evidence="12" type="ORF">JOC49_001815</name>
</gene>
<dbReference type="InterPro" id="IPR009080">
    <property type="entry name" value="tRNAsynth_Ia_anticodon-bd"/>
</dbReference>
<dbReference type="Pfam" id="PF03485">
    <property type="entry name" value="Arg_tRNA_synt_N"/>
    <property type="match status" value="1"/>
</dbReference>
<dbReference type="Proteomes" id="UP000767854">
    <property type="component" value="Unassembled WGS sequence"/>
</dbReference>
<evidence type="ECO:0000256" key="1">
    <source>
        <dbReference type="ARBA" id="ARBA00005594"/>
    </source>
</evidence>
<comment type="caution">
    <text evidence="12">The sequence shown here is derived from an EMBL/GenBank/DDBJ whole genome shotgun (WGS) entry which is preliminary data.</text>
</comment>
<dbReference type="CDD" id="cd07956">
    <property type="entry name" value="Anticodon_Ia_Arg"/>
    <property type="match status" value="1"/>
</dbReference>
<evidence type="ECO:0000256" key="4">
    <source>
        <dbReference type="ARBA" id="ARBA00022840"/>
    </source>
</evidence>
<keyword evidence="2 8" id="KW-0436">Ligase</keyword>
<comment type="catalytic activity">
    <reaction evidence="7 8">
        <text>tRNA(Arg) + L-arginine + ATP = L-arginyl-tRNA(Arg) + AMP + diphosphate</text>
        <dbReference type="Rhea" id="RHEA:20301"/>
        <dbReference type="Rhea" id="RHEA-COMP:9658"/>
        <dbReference type="Rhea" id="RHEA-COMP:9673"/>
        <dbReference type="ChEBI" id="CHEBI:30616"/>
        <dbReference type="ChEBI" id="CHEBI:32682"/>
        <dbReference type="ChEBI" id="CHEBI:33019"/>
        <dbReference type="ChEBI" id="CHEBI:78442"/>
        <dbReference type="ChEBI" id="CHEBI:78513"/>
        <dbReference type="ChEBI" id="CHEBI:456215"/>
        <dbReference type="EC" id="6.1.1.19"/>
    </reaction>
</comment>
<proteinExistence type="inferred from homology"/>
<keyword evidence="4 8" id="KW-0067">ATP-binding</keyword>
<dbReference type="Pfam" id="PF00750">
    <property type="entry name" value="tRNA-synt_1d"/>
    <property type="match status" value="1"/>
</dbReference>
<dbReference type="NCBIfam" id="TIGR00456">
    <property type="entry name" value="argS"/>
    <property type="match status" value="1"/>
</dbReference>
<feature type="short sequence motif" description="'HIGH' region" evidence="8">
    <location>
        <begin position="123"/>
        <end position="133"/>
    </location>
</feature>
<reference evidence="12 13" key="1">
    <citation type="submission" date="2021-01" db="EMBL/GenBank/DDBJ databases">
        <title>Genomic Encyclopedia of Type Strains, Phase IV (KMG-IV): sequencing the most valuable type-strain genomes for metagenomic binning, comparative biology and taxonomic classification.</title>
        <authorList>
            <person name="Goeker M."/>
        </authorList>
    </citation>
    <scope>NUCLEOTIDE SEQUENCE [LARGE SCALE GENOMIC DNA]</scope>
    <source>
        <strain evidence="12 13">DSM 24436</strain>
    </source>
</reference>
<evidence type="ECO:0000256" key="2">
    <source>
        <dbReference type="ARBA" id="ARBA00022598"/>
    </source>
</evidence>
<dbReference type="InterPro" id="IPR014729">
    <property type="entry name" value="Rossmann-like_a/b/a_fold"/>
</dbReference>
<dbReference type="SMART" id="SM01016">
    <property type="entry name" value="Arg_tRNA_synt_N"/>
    <property type="match status" value="1"/>
</dbReference>
<dbReference type="EMBL" id="JAFBDT010000015">
    <property type="protein sequence ID" value="MBM7562271.1"/>
    <property type="molecule type" value="Genomic_DNA"/>
</dbReference>
<evidence type="ECO:0000256" key="9">
    <source>
        <dbReference type="RuleBase" id="RU363038"/>
    </source>
</evidence>
<dbReference type="SUPFAM" id="SSF55190">
    <property type="entry name" value="Arginyl-tRNA synthetase (ArgRS), N-terminal 'additional' domain"/>
    <property type="match status" value="1"/>
</dbReference>
<comment type="subunit">
    <text evidence="8">Monomer.</text>
</comment>
<dbReference type="InterPro" id="IPR001278">
    <property type="entry name" value="Arg-tRNA-ligase"/>
</dbReference>
<name>A0ABS2MS70_9FIRM</name>
<feature type="domain" description="Arginyl tRNA synthetase N-terminal" evidence="11">
    <location>
        <begin position="6"/>
        <end position="85"/>
    </location>
</feature>
<organism evidence="12 13">
    <name type="scientific">Fusibacter tunisiensis</name>
    <dbReference type="NCBI Taxonomy" id="1008308"/>
    <lineage>
        <taxon>Bacteria</taxon>
        <taxon>Bacillati</taxon>
        <taxon>Bacillota</taxon>
        <taxon>Clostridia</taxon>
        <taxon>Eubacteriales</taxon>
        <taxon>Eubacteriales Family XII. Incertae Sedis</taxon>
        <taxon>Fusibacter</taxon>
    </lineage>
</organism>
<evidence type="ECO:0000256" key="8">
    <source>
        <dbReference type="HAMAP-Rule" id="MF_00123"/>
    </source>
</evidence>
<keyword evidence="13" id="KW-1185">Reference proteome</keyword>
<evidence type="ECO:0000256" key="5">
    <source>
        <dbReference type="ARBA" id="ARBA00022917"/>
    </source>
</evidence>
<evidence type="ECO:0000313" key="12">
    <source>
        <dbReference type="EMBL" id="MBM7562271.1"/>
    </source>
</evidence>
<dbReference type="InterPro" id="IPR036695">
    <property type="entry name" value="Arg-tRNA-synth_N_sf"/>
</dbReference>
<protein>
    <recommendedName>
        <fullName evidence="8">Arginine--tRNA ligase</fullName>
        <ecNumber evidence="8">6.1.1.19</ecNumber>
    </recommendedName>
    <alternativeName>
        <fullName evidence="8">Arginyl-tRNA synthetase</fullName>
        <shortName evidence="8">ArgRS</shortName>
    </alternativeName>
</protein>
<dbReference type="EC" id="6.1.1.19" evidence="8"/>
<dbReference type="Pfam" id="PF05746">
    <property type="entry name" value="DALR_1"/>
    <property type="match status" value="1"/>
</dbReference>
<dbReference type="InterPro" id="IPR008909">
    <property type="entry name" value="DALR_anticod-bd"/>
</dbReference>
<dbReference type="InterPro" id="IPR005148">
    <property type="entry name" value="Arg-tRNA-synth_N"/>
</dbReference>
<evidence type="ECO:0000259" key="11">
    <source>
        <dbReference type="SMART" id="SM01016"/>
    </source>
</evidence>
<comment type="similarity">
    <text evidence="1 8 9">Belongs to the class-I aminoacyl-tRNA synthetase family.</text>
</comment>
<evidence type="ECO:0000256" key="3">
    <source>
        <dbReference type="ARBA" id="ARBA00022741"/>
    </source>
</evidence>